<sequence length="360" mass="41558">MGSAHVTIPRPFLFDWAGPHEADECEQNNPFEQGNSKRKEKGEDGPERTVRSKFKDELANFMLEKKLHAKRKGHMLVQHSKGLREQYSQILSVIDKSKTPEPEAPTLAITTRLRISTRDPPFSAPPRPMTNSFTEKETKNPKNTEKSSTQESIPRSSILYQPSKTSNPPFPSKLKKQKKDDKDESRFSIFKQIHLNLPFLEAMIHMPKGDKVLKYLLSHKEKFKKATSLVRLGEECFAIIQKNLPQKEGDPVLIILGWTFLATARAVIDVHERKLSLRVENETIMFNIRKSMKSKHSRDDYLYCADHTAKLVQGQWVNTINHDRKWTEEEEEEDSNNALVVSFYPRAEPVEPLERKTLEN</sequence>
<protein>
    <recommendedName>
        <fullName evidence="3">Reverse transcriptase domain-containing protein</fullName>
    </recommendedName>
</protein>
<feature type="region of interest" description="Disordered" evidence="1">
    <location>
        <begin position="94"/>
        <end position="182"/>
    </location>
</feature>
<dbReference type="EMBL" id="BKCJ010003569">
    <property type="protein sequence ID" value="GEU55892.1"/>
    <property type="molecule type" value="Genomic_DNA"/>
</dbReference>
<evidence type="ECO:0000313" key="2">
    <source>
        <dbReference type="EMBL" id="GEU55892.1"/>
    </source>
</evidence>
<feature type="compositionally biased region" description="Basic and acidic residues" evidence="1">
    <location>
        <begin position="35"/>
        <end position="52"/>
    </location>
</feature>
<accession>A0A6L2L586</accession>
<proteinExistence type="predicted"/>
<evidence type="ECO:0000256" key="1">
    <source>
        <dbReference type="SAM" id="MobiDB-lite"/>
    </source>
</evidence>
<feature type="region of interest" description="Disordered" evidence="1">
    <location>
        <begin position="19"/>
        <end position="52"/>
    </location>
</feature>
<name>A0A6L2L586_TANCI</name>
<comment type="caution">
    <text evidence="2">The sequence shown here is derived from an EMBL/GenBank/DDBJ whole genome shotgun (WGS) entry which is preliminary data.</text>
</comment>
<evidence type="ECO:0008006" key="3">
    <source>
        <dbReference type="Google" id="ProtNLM"/>
    </source>
</evidence>
<gene>
    <name evidence="2" type="ORF">Tci_027870</name>
</gene>
<organism evidence="2">
    <name type="scientific">Tanacetum cinerariifolium</name>
    <name type="common">Dalmatian daisy</name>
    <name type="synonym">Chrysanthemum cinerariifolium</name>
    <dbReference type="NCBI Taxonomy" id="118510"/>
    <lineage>
        <taxon>Eukaryota</taxon>
        <taxon>Viridiplantae</taxon>
        <taxon>Streptophyta</taxon>
        <taxon>Embryophyta</taxon>
        <taxon>Tracheophyta</taxon>
        <taxon>Spermatophyta</taxon>
        <taxon>Magnoliopsida</taxon>
        <taxon>eudicotyledons</taxon>
        <taxon>Gunneridae</taxon>
        <taxon>Pentapetalae</taxon>
        <taxon>asterids</taxon>
        <taxon>campanulids</taxon>
        <taxon>Asterales</taxon>
        <taxon>Asteraceae</taxon>
        <taxon>Asteroideae</taxon>
        <taxon>Anthemideae</taxon>
        <taxon>Anthemidinae</taxon>
        <taxon>Tanacetum</taxon>
    </lineage>
</organism>
<reference evidence="2" key="1">
    <citation type="journal article" date="2019" name="Sci. Rep.">
        <title>Draft genome of Tanacetum cinerariifolium, the natural source of mosquito coil.</title>
        <authorList>
            <person name="Yamashiro T."/>
            <person name="Shiraishi A."/>
            <person name="Satake H."/>
            <person name="Nakayama K."/>
        </authorList>
    </citation>
    <scope>NUCLEOTIDE SEQUENCE</scope>
</reference>
<feature type="compositionally biased region" description="Polar residues" evidence="1">
    <location>
        <begin position="147"/>
        <end position="167"/>
    </location>
</feature>
<dbReference type="AlphaFoldDB" id="A0A6L2L586"/>
<feature type="compositionally biased region" description="Basic and acidic residues" evidence="1">
    <location>
        <begin position="134"/>
        <end position="145"/>
    </location>
</feature>